<gene>
    <name evidence="1" type="ORF">S12H4_11172</name>
</gene>
<dbReference type="EMBL" id="BARW01004958">
    <property type="protein sequence ID" value="GAI68424.1"/>
    <property type="molecule type" value="Genomic_DNA"/>
</dbReference>
<feature type="non-terminal residue" evidence="1">
    <location>
        <position position="1"/>
    </location>
</feature>
<organism evidence="1">
    <name type="scientific">marine sediment metagenome</name>
    <dbReference type="NCBI Taxonomy" id="412755"/>
    <lineage>
        <taxon>unclassified sequences</taxon>
        <taxon>metagenomes</taxon>
        <taxon>ecological metagenomes</taxon>
    </lineage>
</organism>
<sequence>IPIKPVLDILKREEEKKIKKEIANNQTIKIDEDIVDLKTKAIALNISPQALEQIEIPGCFNSL</sequence>
<name>X1SKV7_9ZZZZ</name>
<protein>
    <submittedName>
        <fullName evidence="1">Uncharacterized protein</fullName>
    </submittedName>
</protein>
<comment type="caution">
    <text evidence="1">The sequence shown here is derived from an EMBL/GenBank/DDBJ whole genome shotgun (WGS) entry which is preliminary data.</text>
</comment>
<reference evidence="1" key="1">
    <citation type="journal article" date="2014" name="Front. Microbiol.">
        <title>High frequency of phylogenetically diverse reductive dehalogenase-homologous genes in deep subseafloor sedimentary metagenomes.</title>
        <authorList>
            <person name="Kawai M."/>
            <person name="Futagami T."/>
            <person name="Toyoda A."/>
            <person name="Takaki Y."/>
            <person name="Nishi S."/>
            <person name="Hori S."/>
            <person name="Arai W."/>
            <person name="Tsubouchi T."/>
            <person name="Morono Y."/>
            <person name="Uchiyama I."/>
            <person name="Ito T."/>
            <person name="Fujiyama A."/>
            <person name="Inagaki F."/>
            <person name="Takami H."/>
        </authorList>
    </citation>
    <scope>NUCLEOTIDE SEQUENCE</scope>
    <source>
        <strain evidence="1">Expedition CK06-06</strain>
    </source>
</reference>
<proteinExistence type="predicted"/>
<accession>X1SKV7</accession>
<dbReference type="AlphaFoldDB" id="X1SKV7"/>
<evidence type="ECO:0000313" key="1">
    <source>
        <dbReference type="EMBL" id="GAI68424.1"/>
    </source>
</evidence>